<keyword evidence="2" id="KW-0808">Transferase</keyword>
<dbReference type="EMBL" id="QPJD01000014">
    <property type="protein sequence ID" value="RCW43111.1"/>
    <property type="molecule type" value="Genomic_DNA"/>
</dbReference>
<evidence type="ECO:0000313" key="3">
    <source>
        <dbReference type="Proteomes" id="UP000252415"/>
    </source>
</evidence>
<accession>A0A368VN17</accession>
<dbReference type="InterPro" id="IPR050508">
    <property type="entry name" value="Methyltransf_Superfamily"/>
</dbReference>
<dbReference type="OrthoDB" id="9784101at2"/>
<dbReference type="InterPro" id="IPR029063">
    <property type="entry name" value="SAM-dependent_MTases_sf"/>
</dbReference>
<dbReference type="Proteomes" id="UP000252415">
    <property type="component" value="Unassembled WGS sequence"/>
</dbReference>
<evidence type="ECO:0000259" key="1">
    <source>
        <dbReference type="Pfam" id="PF08241"/>
    </source>
</evidence>
<evidence type="ECO:0000313" key="2">
    <source>
        <dbReference type="EMBL" id="RCW43111.1"/>
    </source>
</evidence>
<dbReference type="AlphaFoldDB" id="A0A368VN17"/>
<dbReference type="InterPro" id="IPR013216">
    <property type="entry name" value="Methyltransf_11"/>
</dbReference>
<dbReference type="Gene3D" id="3.40.50.150">
    <property type="entry name" value="Vaccinia Virus protein VP39"/>
    <property type="match status" value="1"/>
</dbReference>
<dbReference type="GO" id="GO:0032259">
    <property type="term" value="P:methylation"/>
    <property type="evidence" value="ECO:0007669"/>
    <property type="project" value="UniProtKB-KW"/>
</dbReference>
<dbReference type="Pfam" id="PF08241">
    <property type="entry name" value="Methyltransf_11"/>
    <property type="match status" value="1"/>
</dbReference>
<dbReference type="CDD" id="cd02440">
    <property type="entry name" value="AdoMet_MTases"/>
    <property type="match status" value="1"/>
</dbReference>
<dbReference type="SUPFAM" id="SSF53335">
    <property type="entry name" value="S-adenosyl-L-methionine-dependent methyltransferases"/>
    <property type="match status" value="1"/>
</dbReference>
<reference evidence="2 3" key="1">
    <citation type="submission" date="2018-07" db="EMBL/GenBank/DDBJ databases">
        <title>Genomic Encyclopedia of Type Strains, Phase III (KMG-III): the genomes of soil and plant-associated and newly described type strains.</title>
        <authorList>
            <person name="Whitman W."/>
        </authorList>
    </citation>
    <scope>NUCLEOTIDE SEQUENCE [LARGE SCALE GENOMIC DNA]</scope>
    <source>
        <strain evidence="2 3">CECT 7506</strain>
    </source>
</reference>
<comment type="caution">
    <text evidence="2">The sequence shown here is derived from an EMBL/GenBank/DDBJ whole genome shotgun (WGS) entry which is preliminary data.</text>
</comment>
<name>A0A368VN17_9BACL</name>
<keyword evidence="3" id="KW-1185">Reference proteome</keyword>
<organism evidence="2 3">
    <name type="scientific">Paenibacillus prosopidis</name>
    <dbReference type="NCBI Taxonomy" id="630520"/>
    <lineage>
        <taxon>Bacteria</taxon>
        <taxon>Bacillati</taxon>
        <taxon>Bacillota</taxon>
        <taxon>Bacilli</taxon>
        <taxon>Bacillales</taxon>
        <taxon>Paenibacillaceae</taxon>
        <taxon>Paenibacillus</taxon>
    </lineage>
</organism>
<dbReference type="GO" id="GO:0008757">
    <property type="term" value="F:S-adenosylmethionine-dependent methyltransferase activity"/>
    <property type="evidence" value="ECO:0007669"/>
    <property type="project" value="InterPro"/>
</dbReference>
<dbReference type="PANTHER" id="PTHR42912">
    <property type="entry name" value="METHYLTRANSFERASE"/>
    <property type="match status" value="1"/>
</dbReference>
<sequence>MPDHSAIYEKEADRYHQLISKQPDLMECIDELRPISGLEVVDLGAGSGRLTAVLAAKAKSVIALDASDAMLQLTARRLSQAGHTNWTTHVADHRKLPLEDNSADLVVSGWSICYLGSDDIPGWEQNIKEVMREIKRVLRANGTVIIFETMGTGFETPTPPDFLKPYYAALEQEYGFSYKWIRTDYQFDSVEQGEQLTRFFFSDDLADKVAEQKLIHLPECAGVWWLQL</sequence>
<dbReference type="RefSeq" id="WP_114382262.1">
    <property type="nucleotide sequence ID" value="NZ_QPJD01000014.1"/>
</dbReference>
<feature type="domain" description="Methyltransferase type 11" evidence="1">
    <location>
        <begin position="41"/>
        <end position="146"/>
    </location>
</feature>
<proteinExistence type="predicted"/>
<protein>
    <submittedName>
        <fullName evidence="2">Methyltransferase family protein</fullName>
    </submittedName>
</protein>
<gene>
    <name evidence="2" type="ORF">DFP97_114176</name>
</gene>
<keyword evidence="2" id="KW-0489">Methyltransferase</keyword>